<organism evidence="3 4">
    <name type="scientific">Bugula neritina</name>
    <name type="common">Brown bryozoan</name>
    <name type="synonym">Sertularia neritina</name>
    <dbReference type="NCBI Taxonomy" id="10212"/>
    <lineage>
        <taxon>Eukaryota</taxon>
        <taxon>Metazoa</taxon>
        <taxon>Spiralia</taxon>
        <taxon>Lophotrochozoa</taxon>
        <taxon>Bryozoa</taxon>
        <taxon>Gymnolaemata</taxon>
        <taxon>Cheilostomatida</taxon>
        <taxon>Flustrina</taxon>
        <taxon>Buguloidea</taxon>
        <taxon>Bugulidae</taxon>
        <taxon>Bugula</taxon>
    </lineage>
</organism>
<evidence type="ECO:0000256" key="1">
    <source>
        <dbReference type="SAM" id="MobiDB-lite"/>
    </source>
</evidence>
<protein>
    <submittedName>
        <fullName evidence="3">Uncharacterized protein</fullName>
    </submittedName>
</protein>
<proteinExistence type="predicted"/>
<feature type="transmembrane region" description="Helical" evidence="2">
    <location>
        <begin position="25"/>
        <end position="44"/>
    </location>
</feature>
<evidence type="ECO:0000313" key="4">
    <source>
        <dbReference type="Proteomes" id="UP000593567"/>
    </source>
</evidence>
<dbReference type="EMBL" id="VXIV02003192">
    <property type="protein sequence ID" value="KAF6020112.1"/>
    <property type="molecule type" value="Genomic_DNA"/>
</dbReference>
<keyword evidence="2" id="KW-0472">Membrane</keyword>
<dbReference type="Proteomes" id="UP000593567">
    <property type="component" value="Unassembled WGS sequence"/>
</dbReference>
<sequence length="170" mass="18670">MDTNYIRVAFSVVNQVVGKGLVKRAVVACLLLLVVVGLTVAVEWTPAKIAAVMNSTPVEVFIDYLEPDLKELVQSKRQLQSQEVKYSHKYLINPLFQDCPTEHVVCCAQFHLVNGNCIHAVTLAKELTLPELQALMAETGSAGNEKREITGPDGQPIDLAQFGQVQIDPK</sequence>
<comment type="caution">
    <text evidence="3">The sequence shown here is derived from an EMBL/GenBank/DDBJ whole genome shotgun (WGS) entry which is preliminary data.</text>
</comment>
<feature type="region of interest" description="Disordered" evidence="1">
    <location>
        <begin position="140"/>
        <end position="160"/>
    </location>
</feature>
<name>A0A7J7J1Q4_BUGNE</name>
<accession>A0A7J7J1Q4</accession>
<dbReference type="AlphaFoldDB" id="A0A7J7J1Q4"/>
<gene>
    <name evidence="3" type="ORF">EB796_021554</name>
</gene>
<evidence type="ECO:0000256" key="2">
    <source>
        <dbReference type="SAM" id="Phobius"/>
    </source>
</evidence>
<keyword evidence="2" id="KW-0812">Transmembrane</keyword>
<keyword evidence="4" id="KW-1185">Reference proteome</keyword>
<keyword evidence="2" id="KW-1133">Transmembrane helix</keyword>
<evidence type="ECO:0000313" key="3">
    <source>
        <dbReference type="EMBL" id="KAF6020112.1"/>
    </source>
</evidence>
<reference evidence="3" key="1">
    <citation type="submission" date="2020-06" db="EMBL/GenBank/DDBJ databases">
        <title>Draft genome of Bugula neritina, a colonial animal packing powerful symbionts and potential medicines.</title>
        <authorList>
            <person name="Rayko M."/>
        </authorList>
    </citation>
    <scope>NUCLEOTIDE SEQUENCE [LARGE SCALE GENOMIC DNA]</scope>
    <source>
        <strain evidence="3">Kwan_BN1</strain>
    </source>
</reference>